<dbReference type="InterPro" id="IPR002589">
    <property type="entry name" value="Macro_dom"/>
</dbReference>
<sequence length="223" mass="24345">MSSGNNISTSGQPSTVRQLFNNRVIRESQKVDNIKPNELLLDKVSVCRGDITVIDVDAIVNAANESLLGGGGVDGAIHRAAGPELLKECRLLNGCDIGDAKITKGYKLPARHIIHTVGPVYHSEYEDTIAGQLASCYKRSLEVAVEKGLKSIAFPCISTGIFGYPNMKAAKIALTEIRRFLESDIGKQIEQVVFVVFLERDDKTYKELIPQIYPLTKTDVPAS</sequence>
<dbReference type="EMBL" id="JABXXO010000007">
    <property type="protein sequence ID" value="KAF7773268.1"/>
    <property type="molecule type" value="Genomic_DNA"/>
</dbReference>
<reference evidence="2 3" key="1">
    <citation type="journal article" name="Sci. Rep.">
        <title>Telomere-to-telomere assembled and centromere annotated genomes of the two main subspecies of the button mushroom Agaricus bisporus reveal especially polymorphic chromosome ends.</title>
        <authorList>
            <person name="Sonnenberg A.S.M."/>
            <person name="Sedaghat-Telgerd N."/>
            <person name="Lavrijssen B."/>
            <person name="Ohm R.A."/>
            <person name="Hendrickx P.M."/>
            <person name="Scholtmeijer K."/>
            <person name="Baars J.J.P."/>
            <person name="van Peer A."/>
        </authorList>
    </citation>
    <scope>NUCLEOTIDE SEQUENCE [LARGE SCALE GENOMIC DNA]</scope>
    <source>
        <strain evidence="2 3">H119_p4</strain>
    </source>
</reference>
<dbReference type="Pfam" id="PF01661">
    <property type="entry name" value="Macro"/>
    <property type="match status" value="1"/>
</dbReference>
<evidence type="ECO:0000313" key="3">
    <source>
        <dbReference type="Proteomes" id="UP000629468"/>
    </source>
</evidence>
<evidence type="ECO:0000259" key="1">
    <source>
        <dbReference type="PROSITE" id="PS51154"/>
    </source>
</evidence>
<proteinExistence type="predicted"/>
<organism evidence="2 3">
    <name type="scientific">Agaricus bisporus var. burnettii</name>
    <dbReference type="NCBI Taxonomy" id="192524"/>
    <lineage>
        <taxon>Eukaryota</taxon>
        <taxon>Fungi</taxon>
        <taxon>Dikarya</taxon>
        <taxon>Basidiomycota</taxon>
        <taxon>Agaricomycotina</taxon>
        <taxon>Agaricomycetes</taxon>
        <taxon>Agaricomycetidae</taxon>
        <taxon>Agaricales</taxon>
        <taxon>Agaricineae</taxon>
        <taxon>Agaricaceae</taxon>
        <taxon>Agaricus</taxon>
    </lineage>
</organism>
<dbReference type="AlphaFoldDB" id="A0A8H7F1P6"/>
<dbReference type="SMART" id="SM00506">
    <property type="entry name" value="A1pp"/>
    <property type="match status" value="1"/>
</dbReference>
<dbReference type="Gene3D" id="3.40.220.10">
    <property type="entry name" value="Leucine Aminopeptidase, subunit E, domain 1"/>
    <property type="match status" value="1"/>
</dbReference>
<dbReference type="NCBIfam" id="NF001664">
    <property type="entry name" value="PRK00431.1-6"/>
    <property type="match status" value="1"/>
</dbReference>
<dbReference type="PANTHER" id="PTHR11106">
    <property type="entry name" value="GANGLIOSIDE INDUCED DIFFERENTIATION ASSOCIATED PROTEIN 2-RELATED"/>
    <property type="match status" value="1"/>
</dbReference>
<accession>A0A8H7F1P6</accession>
<dbReference type="PROSITE" id="PS51154">
    <property type="entry name" value="MACRO"/>
    <property type="match status" value="1"/>
</dbReference>
<dbReference type="Proteomes" id="UP000629468">
    <property type="component" value="Unassembled WGS sequence"/>
</dbReference>
<dbReference type="PANTHER" id="PTHR11106:SF27">
    <property type="entry name" value="MACRO DOMAIN-CONTAINING PROTEIN"/>
    <property type="match status" value="1"/>
</dbReference>
<name>A0A8H7F1P6_AGABI</name>
<comment type="caution">
    <text evidence="2">The sequence shown here is derived from an EMBL/GenBank/DDBJ whole genome shotgun (WGS) entry which is preliminary data.</text>
</comment>
<evidence type="ECO:0000313" key="2">
    <source>
        <dbReference type="EMBL" id="KAF7773268.1"/>
    </source>
</evidence>
<gene>
    <name evidence="2" type="ORF">Agabi119p4_5435</name>
</gene>
<dbReference type="SUPFAM" id="SSF52949">
    <property type="entry name" value="Macro domain-like"/>
    <property type="match status" value="1"/>
</dbReference>
<dbReference type="InterPro" id="IPR043472">
    <property type="entry name" value="Macro_dom-like"/>
</dbReference>
<dbReference type="CDD" id="cd02908">
    <property type="entry name" value="Macro_OAADPr_deacetylase"/>
    <property type="match status" value="1"/>
</dbReference>
<feature type="domain" description="Macro" evidence="1">
    <location>
        <begin position="31"/>
        <end position="213"/>
    </location>
</feature>
<protein>
    <recommendedName>
        <fullName evidence="1">Macro domain-containing protein</fullName>
    </recommendedName>
</protein>